<dbReference type="SUPFAM" id="SSF140959">
    <property type="entry name" value="Indolic compounds 2,3-dioxygenase-like"/>
    <property type="match status" value="1"/>
</dbReference>
<dbReference type="GO" id="GO:0016702">
    <property type="term" value="F:oxidoreductase activity, acting on single donors with incorporation of molecular oxygen, incorporation of two atoms of oxygen"/>
    <property type="evidence" value="ECO:0007669"/>
    <property type="project" value="UniProtKB-ARBA"/>
</dbReference>
<dbReference type="OrthoDB" id="260519at2759"/>
<dbReference type="EMBL" id="CAICTM010000051">
    <property type="protein sequence ID" value="CAB9499021.1"/>
    <property type="molecule type" value="Genomic_DNA"/>
</dbReference>
<evidence type="ECO:0000256" key="2">
    <source>
        <dbReference type="ARBA" id="ARBA00022723"/>
    </source>
</evidence>
<dbReference type="Gene3D" id="1.20.58.480">
    <property type="match status" value="1"/>
</dbReference>
<sequence>MKLSSPTVSAVADKEAQFSWELLDSGLDPAKGPVTKEFGFMHDPKPMTAAPTLLPSRWRELWLNLPHHYAHETVRSFCNEGLETLNVEEIRKQSGNGLAFMKTKSIVFCIAQAWVDSERVIAEEMDEPPPLPKTLQSAMDDFASLCECPDYCTLADMSLTASLLVTDKFDPKSCTFDDFVLISPVNNSERLEEIVANDRESARARANAENRFHNTPTMMEYRTHDLVQIVARTQQLVFQYESIDGTETEEQKVIIAELLGLLEAATQSFRRLQEGFGLLNKKTVDPVVWHRDIVKYTSGYGGHLGMSGPQAPCIHLIDAFLGRTSYKSELGDTTTKTFAQIQHNHREFIRSVAAGPSLREFAQTLENETPGHPLADAFNKLVDNFTNGFLALHKGRAIEFARQGFNEAGPREFTAETSYIWPATNNVTKKLKGFFDEARQERSMLKVVRSGADANKQTRSNRSHGPQKTVPLQCPFSKQLVAQPIKCPFHK</sequence>
<organism evidence="5 6">
    <name type="scientific">Seminavis robusta</name>
    <dbReference type="NCBI Taxonomy" id="568900"/>
    <lineage>
        <taxon>Eukaryota</taxon>
        <taxon>Sar</taxon>
        <taxon>Stramenopiles</taxon>
        <taxon>Ochrophyta</taxon>
        <taxon>Bacillariophyta</taxon>
        <taxon>Bacillariophyceae</taxon>
        <taxon>Bacillariophycidae</taxon>
        <taxon>Naviculales</taxon>
        <taxon>Naviculaceae</taxon>
        <taxon>Seminavis</taxon>
    </lineage>
</organism>
<name>A0A9N8DE48_9STRA</name>
<comment type="similarity">
    <text evidence="1">Belongs to the indoleamine 2,3-dioxygenase family.</text>
</comment>
<evidence type="ECO:0000256" key="1">
    <source>
        <dbReference type="ARBA" id="ARBA00007119"/>
    </source>
</evidence>
<dbReference type="Proteomes" id="UP001153069">
    <property type="component" value="Unassembled WGS sequence"/>
</dbReference>
<dbReference type="AlphaFoldDB" id="A0A9N8DE48"/>
<dbReference type="GO" id="GO:0046872">
    <property type="term" value="F:metal ion binding"/>
    <property type="evidence" value="ECO:0007669"/>
    <property type="project" value="UniProtKB-KW"/>
</dbReference>
<evidence type="ECO:0000313" key="6">
    <source>
        <dbReference type="Proteomes" id="UP001153069"/>
    </source>
</evidence>
<keyword evidence="6" id="KW-1185">Reference proteome</keyword>
<gene>
    <name evidence="5" type="ORF">SEMRO_52_G030840.1</name>
</gene>
<dbReference type="PANTHER" id="PTHR28657:SF5">
    <property type="entry name" value="INDOLEAMINE 2,3-DIOXYGENASE"/>
    <property type="match status" value="1"/>
</dbReference>
<evidence type="ECO:0000256" key="3">
    <source>
        <dbReference type="ARBA" id="ARBA00023004"/>
    </source>
</evidence>
<accession>A0A9N8DE48</accession>
<keyword evidence="3" id="KW-0408">Iron</keyword>
<protein>
    <submittedName>
        <fullName evidence="5">Uncharacterized protein</fullName>
    </submittedName>
</protein>
<dbReference type="InterPro" id="IPR000898">
    <property type="entry name" value="Indolamine_dOase"/>
</dbReference>
<evidence type="ECO:0000256" key="4">
    <source>
        <dbReference type="SAM" id="MobiDB-lite"/>
    </source>
</evidence>
<proteinExistence type="inferred from homology"/>
<dbReference type="PANTHER" id="PTHR28657">
    <property type="entry name" value="INDOLEAMINE 2,3-DIOXYGENASE"/>
    <property type="match status" value="1"/>
</dbReference>
<evidence type="ECO:0000313" key="5">
    <source>
        <dbReference type="EMBL" id="CAB9499021.1"/>
    </source>
</evidence>
<dbReference type="GO" id="GO:0019441">
    <property type="term" value="P:L-tryptophan catabolic process to kynurenine"/>
    <property type="evidence" value="ECO:0007669"/>
    <property type="project" value="InterPro"/>
</dbReference>
<comment type="caution">
    <text evidence="5">The sequence shown here is derived from an EMBL/GenBank/DDBJ whole genome shotgun (WGS) entry which is preliminary data.</text>
</comment>
<keyword evidence="2" id="KW-0479">Metal-binding</keyword>
<feature type="compositionally biased region" description="Polar residues" evidence="4">
    <location>
        <begin position="455"/>
        <end position="466"/>
    </location>
</feature>
<dbReference type="GO" id="GO:0020037">
    <property type="term" value="F:heme binding"/>
    <property type="evidence" value="ECO:0007669"/>
    <property type="project" value="InterPro"/>
</dbReference>
<feature type="region of interest" description="Disordered" evidence="4">
    <location>
        <begin position="448"/>
        <end position="471"/>
    </location>
</feature>
<reference evidence="5" key="1">
    <citation type="submission" date="2020-06" db="EMBL/GenBank/DDBJ databases">
        <authorList>
            <consortium name="Plant Systems Biology data submission"/>
        </authorList>
    </citation>
    <scope>NUCLEOTIDE SEQUENCE</scope>
    <source>
        <strain evidence="5">D6</strain>
    </source>
</reference>
<dbReference type="InterPro" id="IPR037217">
    <property type="entry name" value="Trp/Indoleamine_2_3_dOase-like"/>
</dbReference>